<dbReference type="PROSITE" id="PS51061">
    <property type="entry name" value="R3H"/>
    <property type="match status" value="1"/>
</dbReference>
<dbReference type="InterPro" id="IPR036867">
    <property type="entry name" value="R3H_dom_sf"/>
</dbReference>
<dbReference type="Gene3D" id="3.30.1370.50">
    <property type="entry name" value="R3H-like domain"/>
    <property type="match status" value="1"/>
</dbReference>
<dbReference type="CDD" id="cd02642">
    <property type="entry name" value="R3H_encore_like"/>
    <property type="match status" value="1"/>
</dbReference>
<dbReference type="SMART" id="SM00393">
    <property type="entry name" value="R3H"/>
    <property type="match status" value="1"/>
</dbReference>
<evidence type="ECO:0000259" key="4">
    <source>
        <dbReference type="PROSITE" id="PS51673"/>
    </source>
</evidence>
<dbReference type="STRING" id="86630.A0A367KGT2"/>
<dbReference type="Pfam" id="PF12752">
    <property type="entry name" value="SUZ"/>
    <property type="match status" value="1"/>
</dbReference>
<feature type="compositionally biased region" description="Basic and acidic residues" evidence="2">
    <location>
        <begin position="380"/>
        <end position="397"/>
    </location>
</feature>
<organism evidence="5 6">
    <name type="scientific">Rhizopus azygosporus</name>
    <name type="common">Rhizopus microsporus var. azygosporus</name>
    <dbReference type="NCBI Taxonomy" id="86630"/>
    <lineage>
        <taxon>Eukaryota</taxon>
        <taxon>Fungi</taxon>
        <taxon>Fungi incertae sedis</taxon>
        <taxon>Mucoromycota</taxon>
        <taxon>Mucoromycotina</taxon>
        <taxon>Mucoromycetes</taxon>
        <taxon>Mucorales</taxon>
        <taxon>Mucorineae</taxon>
        <taxon>Rhizopodaceae</taxon>
        <taxon>Rhizopus</taxon>
    </lineage>
</organism>
<reference evidence="5 6" key="1">
    <citation type="journal article" date="2018" name="G3 (Bethesda)">
        <title>Phylogenetic and Phylogenomic Definition of Rhizopus Species.</title>
        <authorList>
            <person name="Gryganskyi A.P."/>
            <person name="Golan J."/>
            <person name="Dolatabadi S."/>
            <person name="Mondo S."/>
            <person name="Robb S."/>
            <person name="Idnurm A."/>
            <person name="Muszewska A."/>
            <person name="Steczkiewicz K."/>
            <person name="Masonjones S."/>
            <person name="Liao H.L."/>
            <person name="Gajdeczka M.T."/>
            <person name="Anike F."/>
            <person name="Vuek A."/>
            <person name="Anishchenko I.M."/>
            <person name="Voigt K."/>
            <person name="de Hoog G.S."/>
            <person name="Smith M.E."/>
            <person name="Heitman J."/>
            <person name="Vilgalys R."/>
            <person name="Stajich J.E."/>
        </authorList>
    </citation>
    <scope>NUCLEOTIDE SEQUENCE [LARGE SCALE GENOMIC DNA]</scope>
    <source>
        <strain evidence="5 6">CBS 357.93</strain>
    </source>
</reference>
<evidence type="ECO:0008006" key="7">
    <source>
        <dbReference type="Google" id="ProtNLM"/>
    </source>
</evidence>
<protein>
    <recommendedName>
        <fullName evidence="7">R3H domain-containing protein</fullName>
    </recommendedName>
</protein>
<dbReference type="SUPFAM" id="SSF82708">
    <property type="entry name" value="R3H domain"/>
    <property type="match status" value="1"/>
</dbReference>
<feature type="region of interest" description="Disordered" evidence="2">
    <location>
        <begin position="363"/>
        <end position="397"/>
    </location>
</feature>
<feature type="region of interest" description="Disordered" evidence="2">
    <location>
        <begin position="339"/>
        <end position="358"/>
    </location>
</feature>
<feature type="domain" description="SUZ" evidence="4">
    <location>
        <begin position="328"/>
        <end position="412"/>
    </location>
</feature>
<accession>A0A367KGT2</accession>
<dbReference type="GO" id="GO:0003676">
    <property type="term" value="F:nucleic acid binding"/>
    <property type="evidence" value="ECO:0007669"/>
    <property type="project" value="UniProtKB-UniRule"/>
</dbReference>
<evidence type="ECO:0000256" key="1">
    <source>
        <dbReference type="ARBA" id="ARBA00022553"/>
    </source>
</evidence>
<dbReference type="InterPro" id="IPR024771">
    <property type="entry name" value="SUZ"/>
</dbReference>
<name>A0A367KGT2_RHIAZ</name>
<dbReference type="EMBL" id="PJQL01000010">
    <property type="protein sequence ID" value="RCI01433.1"/>
    <property type="molecule type" value="Genomic_DNA"/>
</dbReference>
<evidence type="ECO:0000313" key="5">
    <source>
        <dbReference type="EMBL" id="RCI01433.1"/>
    </source>
</evidence>
<keyword evidence="6" id="KW-1185">Reference proteome</keyword>
<comment type="caution">
    <text evidence="5">The sequence shown here is derived from an EMBL/GenBank/DDBJ whole genome shotgun (WGS) entry which is preliminary data.</text>
</comment>
<dbReference type="Proteomes" id="UP000252139">
    <property type="component" value="Unassembled WGS sequence"/>
</dbReference>
<dbReference type="InterPro" id="IPR051937">
    <property type="entry name" value="R3H_domain_containing"/>
</dbReference>
<dbReference type="AlphaFoldDB" id="A0A367KGT2"/>
<dbReference type="InterPro" id="IPR001374">
    <property type="entry name" value="R3H_dom"/>
</dbReference>
<dbReference type="PROSITE" id="PS51673">
    <property type="entry name" value="SUZ"/>
    <property type="match status" value="1"/>
</dbReference>
<evidence type="ECO:0000313" key="6">
    <source>
        <dbReference type="Proteomes" id="UP000252139"/>
    </source>
</evidence>
<dbReference type="PANTHER" id="PTHR15672">
    <property type="entry name" value="CAMP-REGULATED PHOSPHOPROTEIN 21 RELATED R3H DOMAIN CONTAINING PROTEIN"/>
    <property type="match status" value="1"/>
</dbReference>
<proteinExistence type="predicted"/>
<dbReference type="PANTHER" id="PTHR15672:SF8">
    <property type="entry name" value="PROTEIN ENCORE"/>
    <property type="match status" value="1"/>
</dbReference>
<keyword evidence="1" id="KW-0597">Phosphoprotein</keyword>
<gene>
    <name evidence="5" type="ORF">CU097_014593</name>
</gene>
<evidence type="ECO:0000256" key="2">
    <source>
        <dbReference type="SAM" id="MobiDB-lite"/>
    </source>
</evidence>
<dbReference type="Pfam" id="PF01424">
    <property type="entry name" value="R3H"/>
    <property type="match status" value="1"/>
</dbReference>
<feature type="domain" description="R3H" evidence="3">
    <location>
        <begin position="264"/>
        <end position="327"/>
    </location>
</feature>
<dbReference type="OrthoDB" id="278430at2759"/>
<feature type="compositionally biased region" description="Polar residues" evidence="2">
    <location>
        <begin position="363"/>
        <end position="373"/>
    </location>
</feature>
<sequence length="424" mass="48653">MDHPIHRKKINDKEIKTKVKASFLRRNPDCVLALNKKAIKSRDNLSALVIGLSGLCSLLFQETFPELSAKISHCNTEFINKAASFLNARECWDIGLDANNRGVDQQLCPQDHTLFLAYLNSSSKSITSARPSTVAKWVQDEIEEAGVDTTRFKAHSLSVSLTKRSKEKSYDYFDFVSNFQESETISNLKFCRALRDAGSITTDHQHLKAIDEAKTLLKPMNYYPTIQQPFYTPTQPSLQAFNDEVIPTEPDEFILDLLKKPQERLFLLKLELEFEAFIKDKQRFRLDFPSMNSYQRLMIHKLAPYYKLNHFHDAMRKGVYVCKTFITELPAVRLLDISNGNSEPEKEQTSQGPAPQFKIMRRTTGSGSVSPRSPLSAGEEQAKNMIDRKNMTLEERKTAYEEARARIFQDLEEKQQQQVTKQPN</sequence>
<evidence type="ECO:0000259" key="3">
    <source>
        <dbReference type="PROSITE" id="PS51061"/>
    </source>
</evidence>